<dbReference type="InterPro" id="IPR051048">
    <property type="entry name" value="Peptidase_S8/S53_subtilisin"/>
</dbReference>
<dbReference type="PROSITE" id="PS00136">
    <property type="entry name" value="SUBTILASE_ASP"/>
    <property type="match status" value="1"/>
</dbReference>
<evidence type="ECO:0000256" key="4">
    <source>
        <dbReference type="ARBA" id="ARBA00022825"/>
    </source>
</evidence>
<proteinExistence type="inferred from homology"/>
<dbReference type="PROSITE" id="PS00138">
    <property type="entry name" value="SUBTILASE_SER"/>
    <property type="match status" value="1"/>
</dbReference>
<feature type="active site" description="Charge relay system" evidence="5">
    <location>
        <position position="223"/>
    </location>
</feature>
<feature type="active site" description="Charge relay system" evidence="5">
    <location>
        <position position="32"/>
    </location>
</feature>
<evidence type="ECO:0000256" key="3">
    <source>
        <dbReference type="ARBA" id="ARBA00022801"/>
    </source>
</evidence>
<comment type="caution">
    <text evidence="8">The sequence shown here is derived from an EMBL/GenBank/DDBJ whole genome shotgun (WGS) entry which is preliminary data.</text>
</comment>
<dbReference type="PRINTS" id="PR00723">
    <property type="entry name" value="SUBTILISIN"/>
</dbReference>
<organism evidence="8 9">
    <name type="scientific">Deinococcus seoulensis</name>
    <dbReference type="NCBI Taxonomy" id="1837379"/>
    <lineage>
        <taxon>Bacteria</taxon>
        <taxon>Thermotogati</taxon>
        <taxon>Deinococcota</taxon>
        <taxon>Deinococci</taxon>
        <taxon>Deinococcales</taxon>
        <taxon>Deinococcaceae</taxon>
        <taxon>Deinococcus</taxon>
    </lineage>
</organism>
<keyword evidence="9" id="KW-1185">Reference proteome</keyword>
<dbReference type="Gene3D" id="3.40.50.200">
    <property type="entry name" value="Peptidase S8/S53 domain"/>
    <property type="match status" value="1"/>
</dbReference>
<evidence type="ECO:0000256" key="2">
    <source>
        <dbReference type="ARBA" id="ARBA00022670"/>
    </source>
</evidence>
<dbReference type="EMBL" id="BMQM01000011">
    <property type="protein sequence ID" value="GGR57890.1"/>
    <property type="molecule type" value="Genomic_DNA"/>
</dbReference>
<dbReference type="InterPro" id="IPR023827">
    <property type="entry name" value="Peptidase_S8_Asp-AS"/>
</dbReference>
<dbReference type="InterPro" id="IPR015500">
    <property type="entry name" value="Peptidase_S8_subtilisin-rel"/>
</dbReference>
<evidence type="ECO:0000313" key="8">
    <source>
        <dbReference type="EMBL" id="GGR57890.1"/>
    </source>
</evidence>
<dbReference type="InterPro" id="IPR036852">
    <property type="entry name" value="Peptidase_S8/S53_dom_sf"/>
</dbReference>
<evidence type="ECO:0000256" key="5">
    <source>
        <dbReference type="PROSITE-ProRule" id="PRU01240"/>
    </source>
</evidence>
<dbReference type="PROSITE" id="PS51892">
    <property type="entry name" value="SUBTILASE"/>
    <property type="match status" value="1"/>
</dbReference>
<feature type="domain" description="Peptidase S8/S53" evidence="7">
    <location>
        <begin position="23"/>
        <end position="265"/>
    </location>
</feature>
<evidence type="ECO:0000259" key="7">
    <source>
        <dbReference type="Pfam" id="PF00082"/>
    </source>
</evidence>
<dbReference type="PANTHER" id="PTHR43399">
    <property type="entry name" value="SUBTILISIN-RELATED"/>
    <property type="match status" value="1"/>
</dbReference>
<dbReference type="Pfam" id="PF00082">
    <property type="entry name" value="Peptidase_S8"/>
    <property type="match status" value="1"/>
</dbReference>
<dbReference type="InterPro" id="IPR023828">
    <property type="entry name" value="Peptidase_S8_Ser-AS"/>
</dbReference>
<gene>
    <name evidence="8" type="ORF">GCM10008959_19480</name>
</gene>
<keyword evidence="3 5" id="KW-0378">Hydrolase</keyword>
<name>A0ABQ2RUI5_9DEIO</name>
<sequence length="283" mass="29533">MPENTEAWQSIGLDYARNNTDVGKNKTIAIIDSGFDLTHPMFSGVFVDGSKFKDFIDGDNNPEDKGANGTDGSGHGTGVLGISLQIAPKSRYLPIRVLDETGRGDLLNLSKAIVWAANNGADIINLSLGAAQGFEALDAAIKYANEKGIIIVAAAGNSNQSTPDYPAAQFNKDKLNLSVGSIDKSGNKSTFSSFGPSISLMAPGENIYSAYSNGRAAIFSGTSMSTPVVSASVAIGLSMGLSPEEAVQKIKSTAGDVFSEGQNHGYEGMLGSGKLNLAEYLSY</sequence>
<accession>A0ABQ2RUI5</accession>
<dbReference type="InterPro" id="IPR000209">
    <property type="entry name" value="Peptidase_S8/S53_dom"/>
</dbReference>
<dbReference type="Proteomes" id="UP000634308">
    <property type="component" value="Unassembled WGS sequence"/>
</dbReference>
<evidence type="ECO:0000313" key="9">
    <source>
        <dbReference type="Proteomes" id="UP000634308"/>
    </source>
</evidence>
<reference evidence="9" key="1">
    <citation type="journal article" date="2019" name="Int. J. Syst. Evol. Microbiol.">
        <title>The Global Catalogue of Microorganisms (GCM) 10K type strain sequencing project: providing services to taxonomists for standard genome sequencing and annotation.</title>
        <authorList>
            <consortium name="The Broad Institute Genomics Platform"/>
            <consortium name="The Broad Institute Genome Sequencing Center for Infectious Disease"/>
            <person name="Wu L."/>
            <person name="Ma J."/>
        </authorList>
    </citation>
    <scope>NUCLEOTIDE SEQUENCE [LARGE SCALE GENOMIC DNA]</scope>
    <source>
        <strain evidence="9">JCM 31404</strain>
    </source>
</reference>
<evidence type="ECO:0000256" key="1">
    <source>
        <dbReference type="ARBA" id="ARBA00011073"/>
    </source>
</evidence>
<protein>
    <recommendedName>
        <fullName evidence="7">Peptidase S8/S53 domain-containing protein</fullName>
    </recommendedName>
</protein>
<evidence type="ECO:0000256" key="6">
    <source>
        <dbReference type="RuleBase" id="RU003355"/>
    </source>
</evidence>
<dbReference type="PANTHER" id="PTHR43399:SF4">
    <property type="entry name" value="CELL WALL-ASSOCIATED PROTEASE"/>
    <property type="match status" value="1"/>
</dbReference>
<dbReference type="SUPFAM" id="SSF52743">
    <property type="entry name" value="Subtilisin-like"/>
    <property type="match status" value="1"/>
</dbReference>
<feature type="active site" description="Charge relay system" evidence="5">
    <location>
        <position position="75"/>
    </location>
</feature>
<keyword evidence="2 5" id="KW-0645">Protease</keyword>
<keyword evidence="4 5" id="KW-0720">Serine protease</keyword>
<comment type="similarity">
    <text evidence="1 5 6">Belongs to the peptidase S8 family.</text>
</comment>